<dbReference type="EMBL" id="JADAKE010000010">
    <property type="protein sequence ID" value="MBF8807625.1"/>
    <property type="molecule type" value="Genomic_DNA"/>
</dbReference>
<sequence>MACPPIQNIYDILSVNGSIFLDLSDIFLNQQILENGLEKKLLICPRVKIQSGENNMVITRKKMLIETDFLLENCSDLIQLQVKLFKLLKDHKFPQEFYMRVFPIDMSLSQSNLLKPQYVNINSPLLLKLFKHITENGKYITIEEPMPSLKDYESDVCSEYVLESTI</sequence>
<gene>
    <name evidence="1" type="ORF">IC227_03605</name>
</gene>
<evidence type="ECO:0000313" key="2">
    <source>
        <dbReference type="Proteomes" id="UP000637757"/>
    </source>
</evidence>
<keyword evidence="2" id="KW-1185">Reference proteome</keyword>
<proteinExistence type="predicted"/>
<protein>
    <submittedName>
        <fullName evidence="1">Uncharacterized protein</fullName>
    </submittedName>
</protein>
<comment type="caution">
    <text evidence="1">The sequence shown here is derived from an EMBL/GenBank/DDBJ whole genome shotgun (WGS) entry which is preliminary data.</text>
</comment>
<name>A0A931AVJ5_9ENTE</name>
<evidence type="ECO:0000313" key="1">
    <source>
        <dbReference type="EMBL" id="MBF8807625.1"/>
    </source>
</evidence>
<dbReference type="AlphaFoldDB" id="A0A931AVJ5"/>
<dbReference type="Proteomes" id="UP000637757">
    <property type="component" value="Unassembled WGS sequence"/>
</dbReference>
<organism evidence="1 2">
    <name type="scientific">Enterococcus lacertideformus</name>
    <dbReference type="NCBI Taxonomy" id="2771493"/>
    <lineage>
        <taxon>Bacteria</taxon>
        <taxon>Bacillati</taxon>
        <taxon>Bacillota</taxon>
        <taxon>Bacilli</taxon>
        <taxon>Lactobacillales</taxon>
        <taxon>Enterococcaceae</taxon>
        <taxon>Enterococcus</taxon>
    </lineage>
</organism>
<accession>A0A931AVJ5</accession>
<reference evidence="1" key="1">
    <citation type="submission" date="2020-09" db="EMBL/GenBank/DDBJ databases">
        <title>Genomic insights into the novelty and pathogenicity of a unique biofilm-forming Enterococcus sp. bacteria (Enterococcus lacertideformus) identified in reptiles.</title>
        <authorList>
            <person name="Agius J.E."/>
            <person name="Phalen D.N."/>
            <person name="Rose K."/>
            <person name="Eden J.-S."/>
        </authorList>
    </citation>
    <scope>NUCLEOTIDE SEQUENCE</scope>
    <source>
        <strain evidence="1">PHRS 0518</strain>
    </source>
</reference>